<evidence type="ECO:0000313" key="2">
    <source>
        <dbReference type="Proteomes" id="UP001163828"/>
    </source>
</evidence>
<reference evidence="1" key="1">
    <citation type="submission" date="2022-08" db="EMBL/GenBank/DDBJ databases">
        <authorList>
            <consortium name="DOE Joint Genome Institute"/>
            <person name="Min B."/>
            <person name="Riley R."/>
            <person name="Sierra-Patev S."/>
            <person name="Naranjo-Ortiz M."/>
            <person name="Looney B."/>
            <person name="Konkel Z."/>
            <person name="Slot J.C."/>
            <person name="Sakamoto Y."/>
            <person name="Steenwyk J.L."/>
            <person name="Rokas A."/>
            <person name="Carro J."/>
            <person name="Camarero S."/>
            <person name="Ferreira P."/>
            <person name="Molpeceres G."/>
            <person name="Ruiz-Duenas F.J."/>
            <person name="Serrano A."/>
            <person name="Henrissat B."/>
            <person name="Drula E."/>
            <person name="Hughes K.W."/>
            <person name="Mata J.L."/>
            <person name="Ishikawa N.K."/>
            <person name="Vargas-Isla R."/>
            <person name="Ushijima S."/>
            <person name="Smith C.A."/>
            <person name="Ahrendt S."/>
            <person name="Andreopoulos W."/>
            <person name="He G."/>
            <person name="Labutti K."/>
            <person name="Lipzen A."/>
            <person name="Ng V."/>
            <person name="Sandor L."/>
            <person name="Barry K."/>
            <person name="Martinez A.T."/>
            <person name="Xiao Y."/>
            <person name="Gibbons J.G."/>
            <person name="Terashima K."/>
            <person name="Hibbett D.S."/>
            <person name="Grigoriev I.V."/>
        </authorList>
    </citation>
    <scope>NUCLEOTIDE SEQUENCE</scope>
    <source>
        <strain evidence="1">TFB10827</strain>
    </source>
</reference>
<name>A0ABQ8QL28_9AGAR</name>
<gene>
    <name evidence="1" type="ORF">F5050DRAFT_978107</name>
</gene>
<proteinExistence type="predicted"/>
<accession>A0ABQ8QL28</accession>
<keyword evidence="2" id="KW-1185">Reference proteome</keyword>
<dbReference type="Proteomes" id="UP001163828">
    <property type="component" value="Unassembled WGS sequence"/>
</dbReference>
<evidence type="ECO:0000313" key="1">
    <source>
        <dbReference type="EMBL" id="KAJ3999337.1"/>
    </source>
</evidence>
<dbReference type="EMBL" id="MU790540">
    <property type="protein sequence ID" value="KAJ3999337.1"/>
    <property type="molecule type" value="Genomic_DNA"/>
</dbReference>
<comment type="caution">
    <text evidence="1">The sequence shown here is derived from an EMBL/GenBank/DDBJ whole genome shotgun (WGS) entry which is preliminary data.</text>
</comment>
<sequence>MNIIICVKLVETFPDHIISSHALLGLVTHTMIRVSFVSTIVSPSIYVVHMTRKTGETPTCPRAALALHQHIHRLEQMKRVKTGITTLGTLLTAACIYSTVRNHSFNSFHSLDSYLSSKIHPYLEDEIVKYIPNHSDFKEREYPNRHEYFHEMILCWLAEGSWSGQVPINVPNRFGKHRKASSIKQIGFSDPICSNLASDRYNFSLVQEDLRVETLCPSIRLKKILFVGPETTFHLHENFLHALELHENRSHSCLGTEFCTFHQICRAPRSPDSSEPFFPPGGFKKYPSNRELAVSQSGILKYILSNSLYAGSDMQDARYTDPSAQVDQDTGVRQKERYWLGQAKKADVVVLNRGPIPAPAWTYDGTRQGNWSFGQKPGRSMRVNRDDREDDNKSRLYGERILDIALRVTVDKFLPEVVKTLEALSKEAQKHNQVILWHGSWIIEPGCAGKDAPLVNVLDSSMDPWTLFYNAQGAAITSPFLSLSNNKDTKFICKTMCSVLCFRISE</sequence>
<protein>
    <submittedName>
        <fullName evidence="1">Uncharacterized protein</fullName>
    </submittedName>
</protein>
<organism evidence="1 2">
    <name type="scientific">Lentinula boryana</name>
    <dbReference type="NCBI Taxonomy" id="40481"/>
    <lineage>
        <taxon>Eukaryota</taxon>
        <taxon>Fungi</taxon>
        <taxon>Dikarya</taxon>
        <taxon>Basidiomycota</taxon>
        <taxon>Agaricomycotina</taxon>
        <taxon>Agaricomycetes</taxon>
        <taxon>Agaricomycetidae</taxon>
        <taxon>Agaricales</taxon>
        <taxon>Marasmiineae</taxon>
        <taxon>Omphalotaceae</taxon>
        <taxon>Lentinula</taxon>
    </lineage>
</organism>